<dbReference type="AlphaFoldDB" id="X1GU52"/>
<gene>
    <name evidence="2" type="ORF">S03H2_25854</name>
</gene>
<dbReference type="Gene3D" id="1.20.140.70">
    <property type="entry name" value="Oligopeptidase f, N-terminal domain"/>
    <property type="match status" value="1"/>
</dbReference>
<organism evidence="2">
    <name type="scientific">marine sediment metagenome</name>
    <dbReference type="NCBI Taxonomy" id="412755"/>
    <lineage>
        <taxon>unclassified sequences</taxon>
        <taxon>metagenomes</taxon>
        <taxon>ecological metagenomes</taxon>
    </lineage>
</organism>
<feature type="domain" description="Oligopeptidase F N-terminal" evidence="1">
    <location>
        <begin position="104"/>
        <end position="137"/>
    </location>
</feature>
<name>X1GU52_9ZZZZ</name>
<evidence type="ECO:0000259" key="1">
    <source>
        <dbReference type="Pfam" id="PF08439"/>
    </source>
</evidence>
<proteinExistence type="predicted"/>
<dbReference type="InterPro" id="IPR013647">
    <property type="entry name" value="OligopepF_N_dom"/>
</dbReference>
<dbReference type="EMBL" id="BARU01014763">
    <property type="protein sequence ID" value="GAH36518.1"/>
    <property type="molecule type" value="Genomic_DNA"/>
</dbReference>
<dbReference type="SUPFAM" id="SSF55486">
    <property type="entry name" value="Metalloproteases ('zincins'), catalytic domain"/>
    <property type="match status" value="1"/>
</dbReference>
<sequence length="137" mass="15961">AISNLEIMVTDFETMRQQLNEDIEQSKFLELVRRLEEITSLVSRIYDFGALRFAADTQNQDAQVFLAKVEQLMAEMQNKILFFSLWWKGLDDIPADRLMAGSGDFHYWLEEMRHFKPHTLSEAEEKVINIKDVTGSS</sequence>
<accession>X1GU52</accession>
<comment type="caution">
    <text evidence="2">The sequence shown here is derived from an EMBL/GenBank/DDBJ whole genome shotgun (WGS) entry which is preliminary data.</text>
</comment>
<evidence type="ECO:0000313" key="2">
    <source>
        <dbReference type="EMBL" id="GAH36518.1"/>
    </source>
</evidence>
<protein>
    <recommendedName>
        <fullName evidence="1">Oligopeptidase F N-terminal domain-containing protein</fullName>
    </recommendedName>
</protein>
<reference evidence="2" key="1">
    <citation type="journal article" date="2014" name="Front. Microbiol.">
        <title>High frequency of phylogenetically diverse reductive dehalogenase-homologous genes in deep subseafloor sedimentary metagenomes.</title>
        <authorList>
            <person name="Kawai M."/>
            <person name="Futagami T."/>
            <person name="Toyoda A."/>
            <person name="Takaki Y."/>
            <person name="Nishi S."/>
            <person name="Hori S."/>
            <person name="Arai W."/>
            <person name="Tsubouchi T."/>
            <person name="Morono Y."/>
            <person name="Uchiyama I."/>
            <person name="Ito T."/>
            <person name="Fujiyama A."/>
            <person name="Inagaki F."/>
            <person name="Takami H."/>
        </authorList>
    </citation>
    <scope>NUCLEOTIDE SEQUENCE</scope>
    <source>
        <strain evidence="2">Expedition CK06-06</strain>
    </source>
</reference>
<feature type="non-terminal residue" evidence="2">
    <location>
        <position position="137"/>
    </location>
</feature>
<dbReference type="Pfam" id="PF08439">
    <property type="entry name" value="Peptidase_M3_N"/>
    <property type="match status" value="1"/>
</dbReference>
<feature type="non-terminal residue" evidence="2">
    <location>
        <position position="1"/>
    </location>
</feature>